<evidence type="ECO:0000313" key="4">
    <source>
        <dbReference type="Proteomes" id="UP000176631"/>
    </source>
</evidence>
<sequence>MKKLLGSAGLSAALLAIAASPALAQTEFKFTAPANIPSLGEMLSNILVLLFFFAALLAFVFIVIGGIQWITAGGDKQAAASARDRITAAVIGLVIVVAAFAITVLITSALHINIFAPEGIKLPGGDSVFK</sequence>
<keyword evidence="2" id="KW-0732">Signal</keyword>
<evidence type="ECO:0000256" key="2">
    <source>
        <dbReference type="SAM" id="SignalP"/>
    </source>
</evidence>
<name>A0A1G1W8S4_9BACT</name>
<dbReference type="InterPro" id="IPR043993">
    <property type="entry name" value="T4SS_pilin"/>
</dbReference>
<gene>
    <name evidence="3" type="ORF">A2172_00780</name>
</gene>
<keyword evidence="1" id="KW-0812">Transmembrane</keyword>
<keyword evidence="1" id="KW-0472">Membrane</keyword>
<evidence type="ECO:0000313" key="3">
    <source>
        <dbReference type="EMBL" id="OGY24065.1"/>
    </source>
</evidence>
<dbReference type="AlphaFoldDB" id="A0A1G1W8S4"/>
<dbReference type="Pfam" id="PF18895">
    <property type="entry name" value="T4SS_pilin"/>
    <property type="match status" value="1"/>
</dbReference>
<organism evidence="3 4">
    <name type="scientific">Candidatus Woykebacteria bacterium RBG_13_40_15</name>
    <dbReference type="NCBI Taxonomy" id="1802593"/>
    <lineage>
        <taxon>Bacteria</taxon>
        <taxon>Candidatus Woykeibacteriota</taxon>
    </lineage>
</organism>
<comment type="caution">
    <text evidence="3">The sequence shown here is derived from an EMBL/GenBank/DDBJ whole genome shotgun (WGS) entry which is preliminary data.</text>
</comment>
<dbReference type="EMBL" id="MHCP01000015">
    <property type="protein sequence ID" value="OGY24065.1"/>
    <property type="molecule type" value="Genomic_DNA"/>
</dbReference>
<feature type="signal peptide" evidence="2">
    <location>
        <begin position="1"/>
        <end position="24"/>
    </location>
</feature>
<evidence type="ECO:0000256" key="1">
    <source>
        <dbReference type="SAM" id="Phobius"/>
    </source>
</evidence>
<feature type="transmembrane region" description="Helical" evidence="1">
    <location>
        <begin position="48"/>
        <end position="67"/>
    </location>
</feature>
<dbReference type="Proteomes" id="UP000176631">
    <property type="component" value="Unassembled WGS sequence"/>
</dbReference>
<reference evidence="3 4" key="1">
    <citation type="journal article" date="2016" name="Nat. Commun.">
        <title>Thousands of microbial genomes shed light on interconnected biogeochemical processes in an aquifer system.</title>
        <authorList>
            <person name="Anantharaman K."/>
            <person name="Brown C.T."/>
            <person name="Hug L.A."/>
            <person name="Sharon I."/>
            <person name="Castelle C.J."/>
            <person name="Probst A.J."/>
            <person name="Thomas B.C."/>
            <person name="Singh A."/>
            <person name="Wilkins M.J."/>
            <person name="Karaoz U."/>
            <person name="Brodie E.L."/>
            <person name="Williams K.H."/>
            <person name="Hubbard S.S."/>
            <person name="Banfield J.F."/>
        </authorList>
    </citation>
    <scope>NUCLEOTIDE SEQUENCE [LARGE SCALE GENOMIC DNA]</scope>
</reference>
<accession>A0A1G1W8S4</accession>
<dbReference type="STRING" id="1802593.A2172_00780"/>
<feature type="chain" id="PRO_5009581177" evidence="2">
    <location>
        <begin position="25"/>
        <end position="130"/>
    </location>
</feature>
<feature type="transmembrane region" description="Helical" evidence="1">
    <location>
        <begin position="88"/>
        <end position="112"/>
    </location>
</feature>
<keyword evidence="1" id="KW-1133">Transmembrane helix</keyword>
<protein>
    <submittedName>
        <fullName evidence="3">Uncharacterized protein</fullName>
    </submittedName>
</protein>
<proteinExistence type="predicted"/>